<evidence type="ECO:0000313" key="2">
    <source>
        <dbReference type="EMBL" id="EAQ82263.1"/>
    </source>
</evidence>
<dbReference type="Proteomes" id="UP000004358">
    <property type="component" value="Unassembled WGS sequence"/>
</dbReference>
<evidence type="ECO:0000313" key="3">
    <source>
        <dbReference type="Proteomes" id="UP000004358"/>
    </source>
</evidence>
<accession>A3ZMT7</accession>
<dbReference type="InterPro" id="IPR036237">
    <property type="entry name" value="Xyl_isomerase-like_sf"/>
</dbReference>
<dbReference type="PANTHER" id="PTHR12110:SF41">
    <property type="entry name" value="INOSOSE DEHYDRATASE"/>
    <property type="match status" value="1"/>
</dbReference>
<dbReference type="InterPro" id="IPR050312">
    <property type="entry name" value="IolE/XylAMocC-like"/>
</dbReference>
<evidence type="ECO:0000259" key="1">
    <source>
        <dbReference type="Pfam" id="PF01261"/>
    </source>
</evidence>
<comment type="caution">
    <text evidence="2">The sequence shown here is derived from an EMBL/GenBank/DDBJ whole genome shotgun (WGS) entry which is preliminary data.</text>
</comment>
<dbReference type="Pfam" id="PF01261">
    <property type="entry name" value="AP_endonuc_2"/>
    <property type="match status" value="1"/>
</dbReference>
<sequence>MYEALEKTAATGLPYLELFAWQKLSPDHPDAQPTAGLSATLQKDWKKKAADLGVKIIGIYSKLENPDSAKAMFEFAAMQSRSERMGFCCDTGHWRRSGLDPVEMLQKIVPRVKTFHLKDLDQFGVPRAKDVVWGQGAGRIAWILAEIERLDIQRPYFSIEWERDPNESIQTHAKSVAFLEQIACTYRM</sequence>
<dbReference type="AlphaFoldDB" id="A3ZMT7"/>
<dbReference type="SUPFAM" id="SSF51658">
    <property type="entry name" value="Xylose isomerase-like"/>
    <property type="match status" value="1"/>
</dbReference>
<feature type="domain" description="Xylose isomerase-like TIM barrel" evidence="1">
    <location>
        <begin position="81"/>
        <end position="181"/>
    </location>
</feature>
<dbReference type="Gene3D" id="3.20.20.150">
    <property type="entry name" value="Divalent-metal-dependent TIM barrel enzymes"/>
    <property type="match status" value="1"/>
</dbReference>
<name>A3ZMT7_9BACT</name>
<dbReference type="RefSeq" id="WP_002650105.1">
    <property type="nucleotide sequence ID" value="NZ_AANZ01000002.1"/>
</dbReference>
<dbReference type="InterPro" id="IPR013022">
    <property type="entry name" value="Xyl_isomerase-like_TIM-brl"/>
</dbReference>
<dbReference type="STRING" id="314230.DSM3645_01075"/>
<proteinExistence type="predicted"/>
<gene>
    <name evidence="2" type="ORF">DSM3645_01075</name>
</gene>
<dbReference type="OrthoDB" id="270456at2"/>
<protein>
    <recommendedName>
        <fullName evidence="1">Xylose isomerase-like TIM barrel domain-containing protein</fullName>
    </recommendedName>
</protein>
<dbReference type="EMBL" id="AANZ01000002">
    <property type="protein sequence ID" value="EAQ82263.1"/>
    <property type="molecule type" value="Genomic_DNA"/>
</dbReference>
<reference evidence="2 3" key="1">
    <citation type="submission" date="2006-02" db="EMBL/GenBank/DDBJ databases">
        <authorList>
            <person name="Amann R."/>
            <person name="Ferriera S."/>
            <person name="Johnson J."/>
            <person name="Kravitz S."/>
            <person name="Halpern A."/>
            <person name="Remington K."/>
            <person name="Beeson K."/>
            <person name="Tran B."/>
            <person name="Rogers Y.-H."/>
            <person name="Friedman R."/>
            <person name="Venter J.C."/>
        </authorList>
    </citation>
    <scope>NUCLEOTIDE SEQUENCE [LARGE SCALE GENOMIC DNA]</scope>
    <source>
        <strain evidence="2 3">DSM 3645</strain>
    </source>
</reference>
<organism evidence="2 3">
    <name type="scientific">Blastopirellula marina DSM 3645</name>
    <dbReference type="NCBI Taxonomy" id="314230"/>
    <lineage>
        <taxon>Bacteria</taxon>
        <taxon>Pseudomonadati</taxon>
        <taxon>Planctomycetota</taxon>
        <taxon>Planctomycetia</taxon>
        <taxon>Pirellulales</taxon>
        <taxon>Pirellulaceae</taxon>
        <taxon>Blastopirellula</taxon>
    </lineage>
</organism>
<dbReference type="PANTHER" id="PTHR12110">
    <property type="entry name" value="HYDROXYPYRUVATE ISOMERASE"/>
    <property type="match status" value="1"/>
</dbReference>
<dbReference type="HOGENOM" id="CLU_1438513_0_0_0"/>